<dbReference type="SUPFAM" id="SSF46955">
    <property type="entry name" value="Putative DNA-binding domain"/>
    <property type="match status" value="1"/>
</dbReference>
<dbReference type="PANTHER" id="PTHR30204">
    <property type="entry name" value="REDOX-CYCLING DRUG-SENSING TRANSCRIPTIONAL ACTIVATOR SOXR"/>
    <property type="match status" value="1"/>
</dbReference>
<reference evidence="4" key="1">
    <citation type="journal article" date="2011" name="J. Bacteriol.">
        <title>Genome sequences of eight morphologically diverse alphaproteobacteria.</title>
        <authorList>
            <consortium name="US DOE Joint Genome Institute"/>
            <person name="Brown P.J."/>
            <person name="Kysela D.T."/>
            <person name="Buechlein A."/>
            <person name="Hemmerich C."/>
            <person name="Brun Y.V."/>
        </authorList>
    </citation>
    <scope>NUCLEOTIDE SEQUENCE [LARGE SCALE GENOMIC DNA]</scope>
    <source>
        <strain evidence="4">ATCC 49814 / DSM 5838 / IFAM 1418</strain>
    </source>
</reference>
<sequence length="140" mass="15707">MLDTSKVAKLSGLPASTLRYYEEKGLIQSVGRKGITRLFEPNIIEQLEFIALARIARFSLEDIAAMFSKNGSYQIDRSLLKEKAQTLTDEIKRMTAVRDSLIHVSECQAPSHIECPKFQKLLRLAGKAQSKAKQKGKTKP</sequence>
<dbReference type="Gene3D" id="1.10.1660.10">
    <property type="match status" value="1"/>
</dbReference>
<evidence type="ECO:0000313" key="3">
    <source>
        <dbReference type="EMBL" id="ACT57996.1"/>
    </source>
</evidence>
<dbReference type="Pfam" id="PF13411">
    <property type="entry name" value="MerR_1"/>
    <property type="match status" value="1"/>
</dbReference>
<name>C6XLU0_HIRBI</name>
<dbReference type="RefSeq" id="WP_012778154.1">
    <property type="nucleotide sequence ID" value="NC_012982.1"/>
</dbReference>
<dbReference type="GO" id="GO:0003700">
    <property type="term" value="F:DNA-binding transcription factor activity"/>
    <property type="evidence" value="ECO:0007669"/>
    <property type="project" value="InterPro"/>
</dbReference>
<dbReference type="GO" id="GO:0003677">
    <property type="term" value="F:DNA binding"/>
    <property type="evidence" value="ECO:0007669"/>
    <property type="project" value="UniProtKB-KW"/>
</dbReference>
<dbReference type="EMBL" id="CP001678">
    <property type="protein sequence ID" value="ACT57996.1"/>
    <property type="molecule type" value="Genomic_DNA"/>
</dbReference>
<keyword evidence="1" id="KW-0238">DNA-binding</keyword>
<evidence type="ECO:0000259" key="2">
    <source>
        <dbReference type="PROSITE" id="PS50937"/>
    </source>
</evidence>
<dbReference type="InterPro" id="IPR000551">
    <property type="entry name" value="MerR-type_HTH_dom"/>
</dbReference>
<feature type="domain" description="HTH merR-type" evidence="2">
    <location>
        <begin position="1"/>
        <end position="69"/>
    </location>
</feature>
<dbReference type="STRING" id="582402.Hbal_0294"/>
<dbReference type="Proteomes" id="UP000002745">
    <property type="component" value="Chromosome"/>
</dbReference>
<dbReference type="SMART" id="SM00422">
    <property type="entry name" value="HTH_MERR"/>
    <property type="match status" value="1"/>
</dbReference>
<dbReference type="KEGG" id="hba:Hbal_0294"/>
<organism evidence="3 4">
    <name type="scientific">Hirschia baltica (strain ATCC 49814 / DSM 5838 / IFAM 1418)</name>
    <dbReference type="NCBI Taxonomy" id="582402"/>
    <lineage>
        <taxon>Bacteria</taxon>
        <taxon>Pseudomonadati</taxon>
        <taxon>Pseudomonadota</taxon>
        <taxon>Alphaproteobacteria</taxon>
        <taxon>Hyphomonadales</taxon>
        <taxon>Hyphomonadaceae</taxon>
        <taxon>Hirschia</taxon>
    </lineage>
</organism>
<evidence type="ECO:0000256" key="1">
    <source>
        <dbReference type="ARBA" id="ARBA00023125"/>
    </source>
</evidence>
<dbReference type="HOGENOM" id="CLU_060077_5_2_5"/>
<dbReference type="InterPro" id="IPR047057">
    <property type="entry name" value="MerR_fam"/>
</dbReference>
<gene>
    <name evidence="3" type="ordered locus">Hbal_0294</name>
</gene>
<dbReference type="AlphaFoldDB" id="C6XLU0"/>
<protein>
    <submittedName>
        <fullName evidence="3">Transcriptional regulator, MerR family</fullName>
    </submittedName>
</protein>
<dbReference type="OrthoDB" id="9802944at2"/>
<dbReference type="PROSITE" id="PS50937">
    <property type="entry name" value="HTH_MERR_2"/>
    <property type="match status" value="1"/>
</dbReference>
<proteinExistence type="predicted"/>
<accession>C6XLU0</accession>
<dbReference type="InterPro" id="IPR009061">
    <property type="entry name" value="DNA-bd_dom_put_sf"/>
</dbReference>
<keyword evidence="4" id="KW-1185">Reference proteome</keyword>
<dbReference type="CDD" id="cd04781">
    <property type="entry name" value="HTH_MerR-like_sg6"/>
    <property type="match status" value="1"/>
</dbReference>
<evidence type="ECO:0000313" key="4">
    <source>
        <dbReference type="Proteomes" id="UP000002745"/>
    </source>
</evidence>
<dbReference type="PANTHER" id="PTHR30204:SF97">
    <property type="entry name" value="MERR FAMILY REGULATORY PROTEIN"/>
    <property type="match status" value="1"/>
</dbReference>
<dbReference type="eggNOG" id="COG0789">
    <property type="taxonomic scope" value="Bacteria"/>
</dbReference>